<feature type="compositionally biased region" description="Basic and acidic residues" evidence="1">
    <location>
        <begin position="27"/>
        <end position="41"/>
    </location>
</feature>
<protein>
    <submittedName>
        <fullName evidence="2">DUF541 domain-containing protein</fullName>
    </submittedName>
</protein>
<dbReference type="OrthoDB" id="382044at2157"/>
<reference evidence="2 3" key="1">
    <citation type="submission" date="2019-11" db="EMBL/GenBank/DDBJ databases">
        <title>Whole genome sequence of Haloferax sp. MBLA0078.</title>
        <authorList>
            <person name="Seo M.-J."/>
            <person name="Cho E.-S."/>
        </authorList>
    </citation>
    <scope>NUCLEOTIDE SEQUENCE [LARGE SCALE GENOMIC DNA]</scope>
    <source>
        <strain evidence="2 3">MBLA0078</strain>
    </source>
</reference>
<dbReference type="PANTHER" id="PTHR34387:SF2">
    <property type="entry name" value="SLR1258 PROTEIN"/>
    <property type="match status" value="1"/>
</dbReference>
<dbReference type="AlphaFoldDB" id="A0A6A8GB39"/>
<evidence type="ECO:0000256" key="1">
    <source>
        <dbReference type="SAM" id="MobiDB-lite"/>
    </source>
</evidence>
<gene>
    <name evidence="2" type="ORF">GJR99_17190</name>
</gene>
<keyword evidence="3" id="KW-1185">Reference proteome</keyword>
<dbReference type="RefSeq" id="WP_151114288.1">
    <property type="nucleotide sequence ID" value="NZ_WKJQ01000003.1"/>
</dbReference>
<proteinExistence type="predicted"/>
<dbReference type="GO" id="GO:0006974">
    <property type="term" value="P:DNA damage response"/>
    <property type="evidence" value="ECO:0007669"/>
    <property type="project" value="TreeGrafter"/>
</dbReference>
<dbReference type="EMBL" id="WKJQ01000003">
    <property type="protein sequence ID" value="MRW98304.1"/>
    <property type="molecule type" value="Genomic_DNA"/>
</dbReference>
<feature type="compositionally biased region" description="Low complexity" evidence="1">
    <location>
        <begin position="1"/>
        <end position="13"/>
    </location>
</feature>
<evidence type="ECO:0000313" key="2">
    <source>
        <dbReference type="EMBL" id="MRW98304.1"/>
    </source>
</evidence>
<organism evidence="2 3">
    <name type="scientific">Haloferax marinum</name>
    <dbReference type="NCBI Taxonomy" id="2666143"/>
    <lineage>
        <taxon>Archaea</taxon>
        <taxon>Methanobacteriati</taxon>
        <taxon>Methanobacteriota</taxon>
        <taxon>Stenosarchaea group</taxon>
        <taxon>Halobacteria</taxon>
        <taxon>Halobacteriales</taxon>
        <taxon>Haloferacaceae</taxon>
        <taxon>Haloferax</taxon>
    </lineage>
</organism>
<comment type="caution">
    <text evidence="2">The sequence shown here is derived from an EMBL/GenBank/DDBJ whole genome shotgun (WGS) entry which is preliminary data.</text>
</comment>
<dbReference type="PANTHER" id="PTHR34387">
    <property type="entry name" value="SLR1258 PROTEIN"/>
    <property type="match status" value="1"/>
</dbReference>
<dbReference type="InterPro" id="IPR052022">
    <property type="entry name" value="26kDa_periplasmic_antigen"/>
</dbReference>
<dbReference type="Proteomes" id="UP000443423">
    <property type="component" value="Unassembled WGS sequence"/>
</dbReference>
<evidence type="ECO:0000313" key="3">
    <source>
        <dbReference type="Proteomes" id="UP000443423"/>
    </source>
</evidence>
<sequence length="212" mass="23180">MQEGTVTTTATGRVRAKPENARISVRMRSEADSATEARDDVTDQSASVIDALLTSGLDESSIRQVNVQVKDNRGAFDEPLEYDYEAKETFVVRCDLEKASDTVVTLVDAGAYVEFVEYGFSEERRERLKSRALGDAMDKSRSRADSIAQAADCELGAVRSVTTEEVDTTSSGMQDIVEESLGFDSSRELDPGRIVVTAGVRARYQLQSTADD</sequence>
<name>A0A6A8GB39_9EURY</name>
<feature type="region of interest" description="Disordered" evidence="1">
    <location>
        <begin position="1"/>
        <end position="41"/>
    </location>
</feature>
<dbReference type="Gene3D" id="3.30.110.170">
    <property type="entry name" value="Protein of unknown function (DUF541), domain 1"/>
    <property type="match status" value="1"/>
</dbReference>
<dbReference type="Gene3D" id="3.30.70.2970">
    <property type="entry name" value="Protein of unknown function (DUF541), domain 2"/>
    <property type="match status" value="1"/>
</dbReference>
<dbReference type="InterPro" id="IPR007497">
    <property type="entry name" value="SIMPL/DUF541"/>
</dbReference>
<dbReference type="Pfam" id="PF04402">
    <property type="entry name" value="SIMPL"/>
    <property type="match status" value="1"/>
</dbReference>
<accession>A0A6A8GB39</accession>